<dbReference type="InterPro" id="IPR024078">
    <property type="entry name" value="LmbE-like_dom_sf"/>
</dbReference>
<protein>
    <submittedName>
        <fullName evidence="1">LmbE family N-acetylglucosaminyl deacetylase</fullName>
    </submittedName>
</protein>
<evidence type="ECO:0000313" key="2">
    <source>
        <dbReference type="Proteomes" id="UP000525389"/>
    </source>
</evidence>
<organism evidence="1 2">
    <name type="scientific">Deinococcus budaensis</name>
    <dbReference type="NCBI Taxonomy" id="1665626"/>
    <lineage>
        <taxon>Bacteria</taxon>
        <taxon>Thermotogati</taxon>
        <taxon>Deinococcota</taxon>
        <taxon>Deinococci</taxon>
        <taxon>Deinococcales</taxon>
        <taxon>Deinococcaceae</taxon>
        <taxon>Deinococcus</taxon>
    </lineage>
</organism>
<name>A0A7W8LQN3_9DEIO</name>
<proteinExistence type="predicted"/>
<gene>
    <name evidence="1" type="ORF">HNQ09_002230</name>
</gene>
<evidence type="ECO:0000313" key="1">
    <source>
        <dbReference type="EMBL" id="MBB5234787.1"/>
    </source>
</evidence>
<dbReference type="EMBL" id="JACHFN010000007">
    <property type="protein sequence ID" value="MBB5234787.1"/>
    <property type="molecule type" value="Genomic_DNA"/>
</dbReference>
<reference evidence="1 2" key="1">
    <citation type="submission" date="2020-08" db="EMBL/GenBank/DDBJ databases">
        <title>Genomic Encyclopedia of Type Strains, Phase IV (KMG-IV): sequencing the most valuable type-strain genomes for metagenomic binning, comparative biology and taxonomic classification.</title>
        <authorList>
            <person name="Goeker M."/>
        </authorList>
    </citation>
    <scope>NUCLEOTIDE SEQUENCE [LARGE SCALE GENOMIC DNA]</scope>
    <source>
        <strain evidence="1 2">DSM 101791</strain>
    </source>
</reference>
<comment type="caution">
    <text evidence="1">The sequence shown here is derived from an EMBL/GenBank/DDBJ whole genome shotgun (WGS) entry which is preliminary data.</text>
</comment>
<keyword evidence="2" id="KW-1185">Reference proteome</keyword>
<sequence>MFPWFLFCAALEADLTRVLGRVRPDVVLVPAPQDFHSDHRTLSYIAMRLLGARGQAGRLRYWVVHGGLE</sequence>
<accession>A0A7W8LQN3</accession>
<dbReference type="SUPFAM" id="SSF102588">
    <property type="entry name" value="LmbE-like"/>
    <property type="match status" value="1"/>
</dbReference>
<dbReference type="AlphaFoldDB" id="A0A7W8LQN3"/>
<dbReference type="Proteomes" id="UP000525389">
    <property type="component" value="Unassembled WGS sequence"/>
</dbReference>
<dbReference type="Gene3D" id="3.40.50.10320">
    <property type="entry name" value="LmbE-like"/>
    <property type="match status" value="1"/>
</dbReference>
<dbReference type="RefSeq" id="WP_246363292.1">
    <property type="nucleotide sequence ID" value="NZ_JACHFN010000007.1"/>
</dbReference>